<organism evidence="1 2">
    <name type="scientific">Cuscuta campestris</name>
    <dbReference type="NCBI Taxonomy" id="132261"/>
    <lineage>
        <taxon>Eukaryota</taxon>
        <taxon>Viridiplantae</taxon>
        <taxon>Streptophyta</taxon>
        <taxon>Embryophyta</taxon>
        <taxon>Tracheophyta</taxon>
        <taxon>Spermatophyta</taxon>
        <taxon>Magnoliopsida</taxon>
        <taxon>eudicotyledons</taxon>
        <taxon>Gunneridae</taxon>
        <taxon>Pentapetalae</taxon>
        <taxon>asterids</taxon>
        <taxon>lamiids</taxon>
        <taxon>Solanales</taxon>
        <taxon>Convolvulaceae</taxon>
        <taxon>Cuscuteae</taxon>
        <taxon>Cuscuta</taxon>
        <taxon>Cuscuta subgen. Grammica</taxon>
        <taxon>Cuscuta sect. Cleistogrammica</taxon>
    </lineage>
</organism>
<sequence length="103" mass="11856">MVRRSNLRWYGDPDAQVRRTKSEKVEYQSPAVQRSNRDFLSSATFPLPIRDCSLALSLVGTGLDLSFMTLDIRKDVFVGLFPYCHVNQIRKMNKLVVGIHERV</sequence>
<protein>
    <submittedName>
        <fullName evidence="1">Uncharacterized protein</fullName>
    </submittedName>
</protein>
<dbReference type="Proteomes" id="UP000595140">
    <property type="component" value="Unassembled WGS sequence"/>
</dbReference>
<reference evidence="1 2" key="1">
    <citation type="submission" date="2018-04" db="EMBL/GenBank/DDBJ databases">
        <authorList>
            <person name="Vogel A."/>
        </authorList>
    </citation>
    <scope>NUCLEOTIDE SEQUENCE [LARGE SCALE GENOMIC DNA]</scope>
</reference>
<dbReference type="AlphaFoldDB" id="A0A484M561"/>
<accession>A0A484M561</accession>
<dbReference type="EMBL" id="OOIL02002582">
    <property type="protein sequence ID" value="VFQ83544.1"/>
    <property type="molecule type" value="Genomic_DNA"/>
</dbReference>
<name>A0A484M561_9ASTE</name>
<proteinExistence type="predicted"/>
<evidence type="ECO:0000313" key="2">
    <source>
        <dbReference type="Proteomes" id="UP000595140"/>
    </source>
</evidence>
<gene>
    <name evidence="1" type="ORF">CCAM_LOCUS25320</name>
</gene>
<keyword evidence="2" id="KW-1185">Reference proteome</keyword>
<evidence type="ECO:0000313" key="1">
    <source>
        <dbReference type="EMBL" id="VFQ83544.1"/>
    </source>
</evidence>